<keyword evidence="2 10" id="KW-0813">Transport</keyword>
<evidence type="ECO:0000256" key="5">
    <source>
        <dbReference type="ARBA" id="ARBA00022729"/>
    </source>
</evidence>
<dbReference type="InterPro" id="IPR037066">
    <property type="entry name" value="Plug_dom_sf"/>
</dbReference>
<evidence type="ECO:0000313" key="15">
    <source>
        <dbReference type="EMBL" id="MBB6112840.1"/>
    </source>
</evidence>
<feature type="signal peptide" evidence="12">
    <location>
        <begin position="1"/>
        <end position="20"/>
    </location>
</feature>
<dbReference type="PROSITE" id="PS52016">
    <property type="entry name" value="TONB_DEPENDENT_REC_3"/>
    <property type="match status" value="1"/>
</dbReference>
<feature type="domain" description="TonB-dependent receptor-like beta-barrel" evidence="13">
    <location>
        <begin position="237"/>
        <end position="664"/>
    </location>
</feature>
<evidence type="ECO:0000256" key="9">
    <source>
        <dbReference type="ARBA" id="ARBA00023237"/>
    </source>
</evidence>
<dbReference type="RefSeq" id="WP_076378582.1">
    <property type="nucleotide sequence ID" value="NZ_FTMG01000023.1"/>
</dbReference>
<keyword evidence="5 12" id="KW-0732">Signal</keyword>
<evidence type="ECO:0000259" key="13">
    <source>
        <dbReference type="Pfam" id="PF00593"/>
    </source>
</evidence>
<evidence type="ECO:0000256" key="4">
    <source>
        <dbReference type="ARBA" id="ARBA00022692"/>
    </source>
</evidence>
<feature type="chain" id="PRO_5047365838" evidence="12">
    <location>
        <begin position="21"/>
        <end position="699"/>
    </location>
</feature>
<keyword evidence="9 10" id="KW-0998">Cell outer membrane</keyword>
<evidence type="ECO:0000256" key="1">
    <source>
        <dbReference type="ARBA" id="ARBA00004571"/>
    </source>
</evidence>
<evidence type="ECO:0000256" key="3">
    <source>
        <dbReference type="ARBA" id="ARBA00022452"/>
    </source>
</evidence>
<dbReference type="InterPro" id="IPR036942">
    <property type="entry name" value="Beta-barrel_TonB_sf"/>
</dbReference>
<comment type="similarity">
    <text evidence="10 11">Belongs to the TonB-dependent receptor family.</text>
</comment>
<proteinExistence type="inferred from homology"/>
<dbReference type="InterPro" id="IPR039426">
    <property type="entry name" value="TonB-dep_rcpt-like"/>
</dbReference>
<protein>
    <submittedName>
        <fullName evidence="15">Iron complex outermembrane receptor protein</fullName>
    </submittedName>
</protein>
<dbReference type="EMBL" id="JACHCB010000023">
    <property type="protein sequence ID" value="MBB6112840.1"/>
    <property type="molecule type" value="Genomic_DNA"/>
</dbReference>
<dbReference type="Gene3D" id="2.170.130.10">
    <property type="entry name" value="TonB-dependent receptor, plug domain"/>
    <property type="match status" value="1"/>
</dbReference>
<keyword evidence="4 10" id="KW-0812">Transmembrane</keyword>
<dbReference type="PANTHER" id="PTHR30069">
    <property type="entry name" value="TONB-DEPENDENT OUTER MEMBRANE RECEPTOR"/>
    <property type="match status" value="1"/>
</dbReference>
<evidence type="ECO:0000256" key="11">
    <source>
        <dbReference type="RuleBase" id="RU003357"/>
    </source>
</evidence>
<dbReference type="Pfam" id="PF00593">
    <property type="entry name" value="TonB_dep_Rec_b-barrel"/>
    <property type="match status" value="1"/>
</dbReference>
<dbReference type="InterPro" id="IPR012910">
    <property type="entry name" value="Plug_dom"/>
</dbReference>
<comment type="subcellular location">
    <subcellularLocation>
        <location evidence="1 10">Cell outer membrane</location>
        <topology evidence="1 10">Multi-pass membrane protein</topology>
    </subcellularLocation>
</comment>
<keyword evidence="7 10" id="KW-0472">Membrane</keyword>
<keyword evidence="16" id="KW-1185">Reference proteome</keyword>
<dbReference type="PANTHER" id="PTHR30069:SF29">
    <property type="entry name" value="HEMOGLOBIN AND HEMOGLOBIN-HAPTOGLOBIN-BINDING PROTEIN 1-RELATED"/>
    <property type="match status" value="1"/>
</dbReference>
<sequence length="699" mass="78353">MLKTYTTLFFTFIIAASAVAQTAKTASKRDTTHLQAVTVKGYLSEQPVLSVPASVSVLGASQLKLQPDNSFVSALNTVPGVRAEERSPGSYRLSIRGSLLRSPFGVRDVKIYFDEIPLTDAGGNTYLNAVDIASVPSIEILKGPDGSLFGANSGGVVLLSPVNRYADTSYRSIGINTGSYGLFHEKANIQQQFGKNLLSINQSYQAYQGYRQNSNMSRNYIQVADKWNYSGKNELRFLGLYSDLKYETPGGLNLAQFMADPRLARQPTVTPKSTIPGAIQQRIGISTTMYLAGLVNEYHFSDRIRNVLSVFGNHVDFANPFITNYEQRGENTFGFRTYFELAGLPHENINWKVNLGMEWQQTNSVISNYGNKGGAKDTTQTSDYIHTNQHFIFARYSADIYKRLHLEVALSLNWYGYDFKNIYPLAQTSFTNRDFTPQLMPRLALSYQVTNNFIWRASVSRGYSTPTTAEVRPTDNIVNTALQAQTGWNYETGFRLRNQDETMFLDVSAFYYRISNAIVRRVNADETEHYINAGGTNQPGVELSFTDWLIRPNHTHFVRGLQFNESYTLSKFTFRNYVDAVTNASYSGNNLTGVPQNVFVSSLQLRIPYNLSVFAQHNYTSKIPLNDGNTVYAGSYNLLQAKVSWQPTIGHQTHLEIYAGADNILNEKYSLGNDLNAVGNRYYNASPLRNYTVGMGVVF</sequence>
<evidence type="ECO:0000256" key="10">
    <source>
        <dbReference type="PROSITE-ProRule" id="PRU01360"/>
    </source>
</evidence>
<keyword evidence="3 10" id="KW-1134">Transmembrane beta strand</keyword>
<gene>
    <name evidence="15" type="ORF">HDF23_005623</name>
</gene>
<dbReference type="Gene3D" id="2.40.170.20">
    <property type="entry name" value="TonB-dependent receptor, beta-barrel domain"/>
    <property type="match status" value="1"/>
</dbReference>
<keyword evidence="8 15" id="KW-0675">Receptor</keyword>
<dbReference type="Pfam" id="PF07715">
    <property type="entry name" value="Plug"/>
    <property type="match status" value="1"/>
</dbReference>
<keyword evidence="6 11" id="KW-0798">TonB box</keyword>
<evidence type="ECO:0000256" key="2">
    <source>
        <dbReference type="ARBA" id="ARBA00022448"/>
    </source>
</evidence>
<evidence type="ECO:0000259" key="14">
    <source>
        <dbReference type="Pfam" id="PF07715"/>
    </source>
</evidence>
<reference evidence="15 16" key="1">
    <citation type="submission" date="2020-08" db="EMBL/GenBank/DDBJ databases">
        <title>Genomic Encyclopedia of Type Strains, Phase IV (KMG-V): Genome sequencing to study the core and pangenomes of soil and plant-associated prokaryotes.</title>
        <authorList>
            <person name="Whitman W."/>
        </authorList>
    </citation>
    <scope>NUCLEOTIDE SEQUENCE [LARGE SCALE GENOMIC DNA]</scope>
    <source>
        <strain evidence="15 16">ANJLi2</strain>
    </source>
</reference>
<evidence type="ECO:0000256" key="6">
    <source>
        <dbReference type="ARBA" id="ARBA00023077"/>
    </source>
</evidence>
<feature type="domain" description="TonB-dependent receptor plug" evidence="14">
    <location>
        <begin position="48"/>
        <end position="156"/>
    </location>
</feature>
<evidence type="ECO:0000256" key="7">
    <source>
        <dbReference type="ARBA" id="ARBA00023136"/>
    </source>
</evidence>
<evidence type="ECO:0000256" key="12">
    <source>
        <dbReference type="SAM" id="SignalP"/>
    </source>
</evidence>
<evidence type="ECO:0000313" key="16">
    <source>
        <dbReference type="Proteomes" id="UP000541583"/>
    </source>
</evidence>
<name>A0ABR6PSX0_9SPHI</name>
<accession>A0ABR6PSX0</accession>
<organism evidence="15 16">
    <name type="scientific">Mucilaginibacter lappiensis</name>
    <dbReference type="NCBI Taxonomy" id="354630"/>
    <lineage>
        <taxon>Bacteria</taxon>
        <taxon>Pseudomonadati</taxon>
        <taxon>Bacteroidota</taxon>
        <taxon>Sphingobacteriia</taxon>
        <taxon>Sphingobacteriales</taxon>
        <taxon>Sphingobacteriaceae</taxon>
        <taxon>Mucilaginibacter</taxon>
    </lineage>
</organism>
<dbReference type="SUPFAM" id="SSF56935">
    <property type="entry name" value="Porins"/>
    <property type="match status" value="1"/>
</dbReference>
<dbReference type="Proteomes" id="UP000541583">
    <property type="component" value="Unassembled WGS sequence"/>
</dbReference>
<comment type="caution">
    <text evidence="15">The sequence shown here is derived from an EMBL/GenBank/DDBJ whole genome shotgun (WGS) entry which is preliminary data.</text>
</comment>
<evidence type="ECO:0000256" key="8">
    <source>
        <dbReference type="ARBA" id="ARBA00023170"/>
    </source>
</evidence>
<dbReference type="InterPro" id="IPR000531">
    <property type="entry name" value="Beta-barrel_TonB"/>
</dbReference>